<dbReference type="RefSeq" id="WP_200339027.1">
    <property type="nucleotide sequence ID" value="NZ_NRRL01000003.1"/>
</dbReference>
<evidence type="ECO:0000313" key="2">
    <source>
        <dbReference type="EMBL" id="MBK1666969.1"/>
    </source>
</evidence>
<organism evidence="2 3">
    <name type="scientific">Rhodovibrio sodomensis</name>
    <dbReference type="NCBI Taxonomy" id="1088"/>
    <lineage>
        <taxon>Bacteria</taxon>
        <taxon>Pseudomonadati</taxon>
        <taxon>Pseudomonadota</taxon>
        <taxon>Alphaproteobacteria</taxon>
        <taxon>Rhodospirillales</taxon>
        <taxon>Rhodovibrionaceae</taxon>
        <taxon>Rhodovibrio</taxon>
    </lineage>
</organism>
<accession>A0ABS1D980</accession>
<dbReference type="EMBL" id="NRRL01000003">
    <property type="protein sequence ID" value="MBK1666969.1"/>
    <property type="molecule type" value="Genomic_DNA"/>
</dbReference>
<keyword evidence="3" id="KW-1185">Reference proteome</keyword>
<evidence type="ECO:0000259" key="1">
    <source>
        <dbReference type="Pfam" id="PF04446"/>
    </source>
</evidence>
<dbReference type="InterPro" id="IPR024956">
    <property type="entry name" value="tRNAHis_GuaTrfase_cat"/>
</dbReference>
<dbReference type="InterPro" id="IPR038469">
    <property type="entry name" value="tRNAHis_GuaTrfase_Thg1_sf"/>
</dbReference>
<comment type="caution">
    <text evidence="2">The sequence shown here is derived from an EMBL/GenBank/DDBJ whole genome shotgun (WGS) entry which is preliminary data.</text>
</comment>
<proteinExistence type="predicted"/>
<dbReference type="Gene3D" id="3.30.70.3000">
    <property type="match status" value="1"/>
</dbReference>
<reference evidence="2 3" key="1">
    <citation type="journal article" date="2020" name="Microorganisms">
        <title>Osmotic Adaptation and Compatible Solute Biosynthesis of Phototrophic Bacteria as Revealed from Genome Analyses.</title>
        <authorList>
            <person name="Imhoff J.F."/>
            <person name="Rahn T."/>
            <person name="Kunzel S."/>
            <person name="Keller A."/>
            <person name="Neulinger S.C."/>
        </authorList>
    </citation>
    <scope>NUCLEOTIDE SEQUENCE [LARGE SCALE GENOMIC DNA]</scope>
    <source>
        <strain evidence="2 3">DSM 9895</strain>
    </source>
</reference>
<dbReference type="Pfam" id="PF04446">
    <property type="entry name" value="Thg1"/>
    <property type="match status" value="1"/>
</dbReference>
<dbReference type="PANTHER" id="PTHR12729">
    <property type="entry name" value="TRNA(HIS) GUANYLYLTRANSFERASE-RELATED"/>
    <property type="match status" value="1"/>
</dbReference>
<dbReference type="Proteomes" id="UP001296873">
    <property type="component" value="Unassembled WGS sequence"/>
</dbReference>
<gene>
    <name evidence="2" type="ORF">CKO28_02790</name>
</gene>
<dbReference type="PANTHER" id="PTHR12729:SF1">
    <property type="entry name" value="TRNAHIS GUANYLYLTRANSFERASE CATALYTIC DOMAIN-CONTAINING PROTEIN"/>
    <property type="match status" value="1"/>
</dbReference>
<protein>
    <recommendedName>
        <fullName evidence="1">tRNAHis guanylyltransferase catalytic domain-containing protein</fullName>
    </recommendedName>
</protein>
<evidence type="ECO:0000313" key="3">
    <source>
        <dbReference type="Proteomes" id="UP001296873"/>
    </source>
</evidence>
<sequence>MRDALGDRMKSYEARETDRRFLPGVPVVSRIDGRAFSRFTKPMQRPYDPDFMAVMHEVTRALVQESHALIGYTQSDEISLVYLADQPDAQIFFDAKPQKMCSVLAAYATAQFLPRALARWPERAASMAPHFDARVFQVPSREEAANCLLWRELDATKNAISMAARAHFSHKRLHGKSGAEMQEMLWQEAGINFNDYEPAFKRGTFFQRRKRLRHLSEEEMAHIPEPHRPTGPVERTEIARLEMPRFSQVANRAAVIFDGAEPEVRSAPD</sequence>
<dbReference type="InterPro" id="IPR007537">
    <property type="entry name" value="tRNAHis_GuaTrfase_Thg1"/>
</dbReference>
<name>A0ABS1D980_9PROT</name>
<feature type="domain" description="tRNAHis guanylyltransferase catalytic" evidence="1">
    <location>
        <begin position="7"/>
        <end position="139"/>
    </location>
</feature>